<dbReference type="InterPro" id="IPR013694">
    <property type="entry name" value="VIT"/>
</dbReference>
<dbReference type="Pfam" id="PF08487">
    <property type="entry name" value="VIT"/>
    <property type="match status" value="1"/>
</dbReference>
<feature type="signal peptide" evidence="2">
    <location>
        <begin position="1"/>
        <end position="16"/>
    </location>
</feature>
<dbReference type="Proteomes" id="UP000007754">
    <property type="component" value="Chromosome 1A"/>
</dbReference>
<evidence type="ECO:0000256" key="2">
    <source>
        <dbReference type="SAM" id="SignalP"/>
    </source>
</evidence>
<reference evidence="4" key="2">
    <citation type="submission" date="2025-08" db="UniProtKB">
        <authorList>
            <consortium name="Ensembl"/>
        </authorList>
    </citation>
    <scope>IDENTIFICATION</scope>
</reference>
<dbReference type="GeneTree" id="ENSGT00940000158317"/>
<dbReference type="PROSITE" id="PS51468">
    <property type="entry name" value="VIT"/>
    <property type="match status" value="1"/>
</dbReference>
<dbReference type="PANTHER" id="PTHR10338">
    <property type="entry name" value="INTER-ALPHA-TRYPSIN INHIBITOR HEAVY CHAIN FAMILY MEMBER"/>
    <property type="match status" value="1"/>
</dbReference>
<reference evidence="4 5" key="1">
    <citation type="journal article" date="2010" name="Nature">
        <title>The genome of a songbird.</title>
        <authorList>
            <person name="Warren W.C."/>
            <person name="Clayton D.F."/>
            <person name="Ellegren H."/>
            <person name="Arnold A.P."/>
            <person name="Hillier L.W."/>
            <person name="Kunstner A."/>
            <person name="Searle S."/>
            <person name="White S."/>
            <person name="Vilella A.J."/>
            <person name="Fairley S."/>
            <person name="Heger A."/>
            <person name="Kong L."/>
            <person name="Ponting C.P."/>
            <person name="Jarvis E.D."/>
            <person name="Mello C.V."/>
            <person name="Minx P."/>
            <person name="Lovell P."/>
            <person name="Velho T.A."/>
            <person name="Ferris M."/>
            <person name="Balakrishnan C.N."/>
            <person name="Sinha S."/>
            <person name="Blatti C."/>
            <person name="London S.E."/>
            <person name="Li Y."/>
            <person name="Lin Y.C."/>
            <person name="George J."/>
            <person name="Sweedler J."/>
            <person name="Southey B."/>
            <person name="Gunaratne P."/>
            <person name="Watson M."/>
            <person name="Nam K."/>
            <person name="Backstrom N."/>
            <person name="Smeds L."/>
            <person name="Nabholz B."/>
            <person name="Itoh Y."/>
            <person name="Whitney O."/>
            <person name="Pfenning A.R."/>
            <person name="Howard J."/>
            <person name="Volker M."/>
            <person name="Skinner B.M."/>
            <person name="Griffin D.K."/>
            <person name="Ye L."/>
            <person name="McLaren W.M."/>
            <person name="Flicek P."/>
            <person name="Quesada V."/>
            <person name="Velasco G."/>
            <person name="Lopez-Otin C."/>
            <person name="Puente X.S."/>
            <person name="Olender T."/>
            <person name="Lancet D."/>
            <person name="Smit A.F."/>
            <person name="Hubley R."/>
            <person name="Konkel M.K."/>
            <person name="Walker J.A."/>
            <person name="Batzer M.A."/>
            <person name="Gu W."/>
            <person name="Pollock D.D."/>
            <person name="Chen L."/>
            <person name="Cheng Z."/>
            <person name="Eichler E.E."/>
            <person name="Stapley J."/>
            <person name="Slate J."/>
            <person name="Ekblom R."/>
            <person name="Birkhead T."/>
            <person name="Burke T."/>
            <person name="Burt D."/>
            <person name="Scharff C."/>
            <person name="Adam I."/>
            <person name="Richard H."/>
            <person name="Sultan M."/>
            <person name="Soldatov A."/>
            <person name="Lehrach H."/>
            <person name="Edwards S.V."/>
            <person name="Yang S.P."/>
            <person name="Li X."/>
            <person name="Graves T."/>
            <person name="Fulton L."/>
            <person name="Nelson J."/>
            <person name="Chinwalla A."/>
            <person name="Hou S."/>
            <person name="Mardis E.R."/>
            <person name="Wilson R.K."/>
        </authorList>
    </citation>
    <scope>NUCLEOTIDE SEQUENCE [LARGE SCALE GENOMIC DNA]</scope>
</reference>
<protein>
    <submittedName>
        <fullName evidence="4">Inter-alpha-trypsin inhibitor heavy chain 5</fullName>
    </submittedName>
</protein>
<evidence type="ECO:0000256" key="1">
    <source>
        <dbReference type="SAM" id="MobiDB-lite"/>
    </source>
</evidence>
<feature type="region of interest" description="Disordered" evidence="1">
    <location>
        <begin position="123"/>
        <end position="149"/>
    </location>
</feature>
<keyword evidence="5" id="KW-1185">Reference proteome</keyword>
<name>A0A674HED2_TAEGU</name>
<dbReference type="InterPro" id="IPR050934">
    <property type="entry name" value="ITIH"/>
</dbReference>
<feature type="domain" description="VIT" evidence="3">
    <location>
        <begin position="45"/>
        <end position="173"/>
    </location>
</feature>
<feature type="compositionally biased region" description="Basic and acidic residues" evidence="1">
    <location>
        <begin position="123"/>
        <end position="134"/>
    </location>
</feature>
<evidence type="ECO:0000313" key="5">
    <source>
        <dbReference type="Proteomes" id="UP000007754"/>
    </source>
</evidence>
<dbReference type="AlphaFoldDB" id="A0A674HED2"/>
<evidence type="ECO:0000259" key="3">
    <source>
        <dbReference type="PROSITE" id="PS51468"/>
    </source>
</evidence>
<gene>
    <name evidence="4" type="primary">ITIH5</name>
</gene>
<proteinExistence type="predicted"/>
<dbReference type="PANTHER" id="PTHR10338:SF62">
    <property type="entry name" value="INTER-ALPHA-TRYPSIN INHIBITOR HEAVY CHAIN H5"/>
    <property type="match status" value="1"/>
</dbReference>
<organism evidence="4 5">
    <name type="scientific">Taeniopygia guttata</name>
    <name type="common">Zebra finch</name>
    <name type="synonym">Poephila guttata</name>
    <dbReference type="NCBI Taxonomy" id="59729"/>
    <lineage>
        <taxon>Eukaryota</taxon>
        <taxon>Metazoa</taxon>
        <taxon>Chordata</taxon>
        <taxon>Craniata</taxon>
        <taxon>Vertebrata</taxon>
        <taxon>Euteleostomi</taxon>
        <taxon>Archelosauria</taxon>
        <taxon>Archosauria</taxon>
        <taxon>Dinosauria</taxon>
        <taxon>Saurischia</taxon>
        <taxon>Theropoda</taxon>
        <taxon>Coelurosauria</taxon>
        <taxon>Aves</taxon>
        <taxon>Neognathae</taxon>
        <taxon>Neoaves</taxon>
        <taxon>Telluraves</taxon>
        <taxon>Australaves</taxon>
        <taxon>Passeriformes</taxon>
        <taxon>Passeroidea</taxon>
        <taxon>Estrildidae</taxon>
        <taxon>Estrildinae</taxon>
        <taxon>Taeniopygia</taxon>
    </lineage>
</organism>
<reference evidence="4" key="3">
    <citation type="submission" date="2025-09" db="UniProtKB">
        <authorList>
            <consortium name="Ensembl"/>
        </authorList>
    </citation>
    <scope>IDENTIFICATION</scope>
</reference>
<feature type="chain" id="PRO_5025454691" evidence="2">
    <location>
        <begin position="17"/>
        <end position="308"/>
    </location>
</feature>
<dbReference type="SMART" id="SM00609">
    <property type="entry name" value="VIT"/>
    <property type="match status" value="1"/>
</dbReference>
<keyword evidence="2" id="KW-0732">Signal</keyword>
<sequence>MILWLCLCWGFSPSLAQPDSELMARYLEEQLLADYSIAEQVARRVPRQAKFLQRLETRPRMSEFHVRSTIISRYAFTTVSCTMVNSGSEAREAVFEMQIPAAAFISNFTMSIGNKTYYGEVTGKEKKNSTDEKERHKKPPSPTEGRENGYETFKASVFIPRKMQARFILHYEELLQRRLGKYEYTVSIRPQQLVGRLRVEVNILENSGIVSLEVPPLRNSKQKGNGKAEGDVSPPPSTVIGHTKTLAKVTFNPSVVEQTKIARNGILGDFIIRYDVSRELSVGDIQFLNILAVHIWIPGQFLKGLLWF</sequence>
<dbReference type="Ensembl" id="ENSTGUT00000041845.1">
    <property type="protein sequence ID" value="ENSTGUP00000034108.1"/>
    <property type="gene ID" value="ENSTGUG00000002077.2"/>
</dbReference>
<evidence type="ECO:0000313" key="4">
    <source>
        <dbReference type="Ensembl" id="ENSTGUP00000034108.1"/>
    </source>
</evidence>
<accession>A0A674HED2</accession>